<feature type="transmembrane region" description="Helical" evidence="7">
    <location>
        <begin position="161"/>
        <end position="183"/>
    </location>
</feature>
<evidence type="ECO:0000256" key="3">
    <source>
        <dbReference type="ARBA" id="ARBA00022692"/>
    </source>
</evidence>
<accession>A0A542EEF7</accession>
<dbReference type="EMBL" id="VFMO01000001">
    <property type="protein sequence ID" value="TQJ13705.1"/>
    <property type="molecule type" value="Genomic_DNA"/>
</dbReference>
<feature type="transmembrane region" description="Helical" evidence="7">
    <location>
        <begin position="195"/>
        <end position="215"/>
    </location>
</feature>
<protein>
    <submittedName>
        <fullName evidence="9">Uncharacterized membrane protein YjjP (DUF1212 family)</fullName>
    </submittedName>
</protein>
<name>A0A542EEF7_9MICO</name>
<evidence type="ECO:0000256" key="2">
    <source>
        <dbReference type="ARBA" id="ARBA00022475"/>
    </source>
</evidence>
<evidence type="ECO:0000256" key="6">
    <source>
        <dbReference type="ARBA" id="ARBA00034125"/>
    </source>
</evidence>
<keyword evidence="2" id="KW-1003">Cell membrane</keyword>
<feature type="transmembrane region" description="Helical" evidence="7">
    <location>
        <begin position="227"/>
        <end position="248"/>
    </location>
</feature>
<feature type="transmembrane region" description="Helical" evidence="7">
    <location>
        <begin position="288"/>
        <end position="307"/>
    </location>
</feature>
<dbReference type="GO" id="GO:0005886">
    <property type="term" value="C:plasma membrane"/>
    <property type="evidence" value="ECO:0007669"/>
    <property type="project" value="UniProtKB-SubCell"/>
</dbReference>
<feature type="transmembrane region" description="Helical" evidence="7">
    <location>
        <begin position="377"/>
        <end position="400"/>
    </location>
</feature>
<dbReference type="OrthoDB" id="235893at2"/>
<evidence type="ECO:0000256" key="4">
    <source>
        <dbReference type="ARBA" id="ARBA00022989"/>
    </source>
</evidence>
<keyword evidence="10" id="KW-1185">Reference proteome</keyword>
<evidence type="ECO:0000313" key="9">
    <source>
        <dbReference type="EMBL" id="TQJ13705.1"/>
    </source>
</evidence>
<dbReference type="PANTHER" id="PTHR34390:SF2">
    <property type="entry name" value="SUCCINATE TRANSPORTER SUBUNIT YJJP-RELATED"/>
    <property type="match status" value="1"/>
</dbReference>
<dbReference type="Proteomes" id="UP000320806">
    <property type="component" value="Unassembled WGS sequence"/>
</dbReference>
<dbReference type="InterPro" id="IPR010619">
    <property type="entry name" value="ThrE-like_N"/>
</dbReference>
<proteinExistence type="inferred from homology"/>
<dbReference type="PANTHER" id="PTHR34390">
    <property type="entry name" value="UPF0442 PROTEIN YJJB-RELATED"/>
    <property type="match status" value="1"/>
</dbReference>
<dbReference type="InterPro" id="IPR050539">
    <property type="entry name" value="ThrE_Dicarb/AminoAcid_Exp"/>
</dbReference>
<feature type="domain" description="Threonine/serine exporter-like N-terminal" evidence="8">
    <location>
        <begin position="12"/>
        <end position="247"/>
    </location>
</feature>
<sequence length="417" mass="42904">MNRASDDQVRQLLVYLSAALIAGGAGSHEVERDIRVIATRLGHPGVQLHAQPVGVALSLGHGKPATYESVEGPLRLDQSAAVAAIQQGLLAGSMDPDEALLRLRGLRAQPHRHPVSGMYFGGLCVGVGLALILQPSWAAVAFGALMSPFVAMLMRGTGRGLLPAALLPCVAAFGVSLAAFWAYRHGYVASPLRTLLPPVAVLLPGATIVTGLSELVNGAVVSGTARLTSGATQLVMFAIGIVGAAALLDVDAGALQNARTDDLGWWSPALGLLLVTAGICLQESVPRTIAPWVLLVLAATMTAQLITQALTNTAWTGAFVGAIVASVTAWSVAVLRRGLPRMVLFLPSFWLLVPGSIGLVSVAQLGLEPELSGPTAALAAGVILAVALGLVIGTTLARLVRLAYVAARSRRASAAAR</sequence>
<evidence type="ECO:0000256" key="5">
    <source>
        <dbReference type="ARBA" id="ARBA00023136"/>
    </source>
</evidence>
<dbReference type="Pfam" id="PF06738">
    <property type="entry name" value="ThrE"/>
    <property type="match status" value="1"/>
</dbReference>
<dbReference type="GO" id="GO:0022857">
    <property type="term" value="F:transmembrane transporter activity"/>
    <property type="evidence" value="ECO:0007669"/>
    <property type="project" value="InterPro"/>
</dbReference>
<comment type="subcellular location">
    <subcellularLocation>
        <location evidence="1">Cell membrane</location>
        <topology evidence="1">Multi-pass membrane protein</topology>
    </subcellularLocation>
</comment>
<feature type="transmembrane region" description="Helical" evidence="7">
    <location>
        <begin position="263"/>
        <end position="281"/>
    </location>
</feature>
<evidence type="ECO:0000256" key="7">
    <source>
        <dbReference type="SAM" id="Phobius"/>
    </source>
</evidence>
<dbReference type="RefSeq" id="WP_141927721.1">
    <property type="nucleotide sequence ID" value="NZ_BAABCI010000002.1"/>
</dbReference>
<feature type="transmembrane region" description="Helical" evidence="7">
    <location>
        <begin position="114"/>
        <end position="131"/>
    </location>
</feature>
<organism evidence="9 10">
    <name type="scientific">Yimella lutea</name>
    <dbReference type="NCBI Taxonomy" id="587872"/>
    <lineage>
        <taxon>Bacteria</taxon>
        <taxon>Bacillati</taxon>
        <taxon>Actinomycetota</taxon>
        <taxon>Actinomycetes</taxon>
        <taxon>Micrococcales</taxon>
        <taxon>Dermacoccaceae</taxon>
        <taxon>Yimella</taxon>
    </lineage>
</organism>
<evidence type="ECO:0000313" key="10">
    <source>
        <dbReference type="Proteomes" id="UP000320806"/>
    </source>
</evidence>
<keyword evidence="3 7" id="KW-0812">Transmembrane</keyword>
<dbReference type="GO" id="GO:0015744">
    <property type="term" value="P:succinate transport"/>
    <property type="evidence" value="ECO:0007669"/>
    <property type="project" value="TreeGrafter"/>
</dbReference>
<dbReference type="AlphaFoldDB" id="A0A542EEF7"/>
<feature type="transmembrane region" description="Helical" evidence="7">
    <location>
        <begin position="313"/>
        <end position="335"/>
    </location>
</feature>
<feature type="transmembrane region" description="Helical" evidence="7">
    <location>
        <begin position="137"/>
        <end position="154"/>
    </location>
</feature>
<comment type="caution">
    <text evidence="9">The sequence shown here is derived from an EMBL/GenBank/DDBJ whole genome shotgun (WGS) entry which is preliminary data.</text>
</comment>
<keyword evidence="4 7" id="KW-1133">Transmembrane helix</keyword>
<gene>
    <name evidence="9" type="ORF">FB459_1131</name>
</gene>
<evidence type="ECO:0000256" key="1">
    <source>
        <dbReference type="ARBA" id="ARBA00004651"/>
    </source>
</evidence>
<feature type="transmembrane region" description="Helical" evidence="7">
    <location>
        <begin position="342"/>
        <end position="365"/>
    </location>
</feature>
<comment type="similarity">
    <text evidence="6">Belongs to the ThrE exporter (TC 2.A.79) family.</text>
</comment>
<keyword evidence="5 7" id="KW-0472">Membrane</keyword>
<reference evidence="9 10" key="1">
    <citation type="submission" date="2019-06" db="EMBL/GenBank/DDBJ databases">
        <title>Sequencing the genomes of 1000 actinobacteria strains.</title>
        <authorList>
            <person name="Klenk H.-P."/>
        </authorList>
    </citation>
    <scope>NUCLEOTIDE SEQUENCE [LARGE SCALE GENOMIC DNA]</scope>
    <source>
        <strain evidence="9 10">DSM 19828</strain>
    </source>
</reference>
<evidence type="ECO:0000259" key="8">
    <source>
        <dbReference type="Pfam" id="PF06738"/>
    </source>
</evidence>